<dbReference type="AlphaFoldDB" id="A0A085K640"/>
<reference evidence="1 2" key="1">
    <citation type="submission" date="2018-10" db="EMBL/GenBank/DDBJ databases">
        <title>Characterization and genome analysis of a novel bacterium Sphingobium yanoikuyae SJTF8 capable of degrading PAHs.</title>
        <authorList>
            <person name="Yin C."/>
            <person name="Xiong W."/>
            <person name="Liang R."/>
        </authorList>
    </citation>
    <scope>NUCLEOTIDE SEQUENCE [LARGE SCALE GENOMIC DNA]</scope>
    <source>
        <strain evidence="1 2">SJTF8</strain>
    </source>
</reference>
<name>A0A085K640_SPHYA</name>
<dbReference type="EMBL" id="CP033230">
    <property type="protein sequence ID" value="AYO78641.1"/>
    <property type="molecule type" value="Genomic_DNA"/>
</dbReference>
<protein>
    <submittedName>
        <fullName evidence="1">DUF983 domain-containing protein</fullName>
    </submittedName>
</protein>
<gene>
    <name evidence="1" type="ORF">EBF16_18110</name>
</gene>
<organism evidence="1 2">
    <name type="scientific">Sphingobium yanoikuyae</name>
    <name type="common">Sphingomonas yanoikuyae</name>
    <dbReference type="NCBI Taxonomy" id="13690"/>
    <lineage>
        <taxon>Bacteria</taxon>
        <taxon>Pseudomonadati</taxon>
        <taxon>Pseudomonadota</taxon>
        <taxon>Alphaproteobacteria</taxon>
        <taxon>Sphingomonadales</taxon>
        <taxon>Sphingomonadaceae</taxon>
        <taxon>Sphingobium</taxon>
    </lineage>
</organism>
<dbReference type="RefSeq" id="WP_037508384.1">
    <property type="nucleotide sequence ID" value="NZ_CAIGKD010000002.1"/>
</dbReference>
<dbReference type="Pfam" id="PF06170">
    <property type="entry name" value="DUF983"/>
    <property type="match status" value="1"/>
</dbReference>
<proteinExistence type="predicted"/>
<accession>A0A085K640</accession>
<sequence length="127" mass="13517">MTAKATGMDLLAASARGLCPRCSAPTLFEGPVRFALRCRQCGLDYGQYNVGDGPAAFLTLIIGAVMVALALTLELTVHPPLWLHLLLWAPLTAGAVVGSLRVAKGALLTVEYRKNAREGRVVEKKDA</sequence>
<dbReference type="Proteomes" id="UP000280708">
    <property type="component" value="Chromosome"/>
</dbReference>
<evidence type="ECO:0000313" key="1">
    <source>
        <dbReference type="EMBL" id="AYO78641.1"/>
    </source>
</evidence>
<evidence type="ECO:0000313" key="2">
    <source>
        <dbReference type="Proteomes" id="UP000280708"/>
    </source>
</evidence>
<dbReference type="InterPro" id="IPR009325">
    <property type="entry name" value="DUF983"/>
</dbReference>